<feature type="region of interest" description="Disordered" evidence="1">
    <location>
        <begin position="68"/>
        <end position="103"/>
    </location>
</feature>
<gene>
    <name evidence="2" type="ORF">LGLO00237_LOCUS1158</name>
</gene>
<proteinExistence type="predicted"/>
<dbReference type="AlphaFoldDB" id="A0A6V3IMK9"/>
<organism evidence="2">
    <name type="scientific">Lotharella globosa</name>
    <dbReference type="NCBI Taxonomy" id="91324"/>
    <lineage>
        <taxon>Eukaryota</taxon>
        <taxon>Sar</taxon>
        <taxon>Rhizaria</taxon>
        <taxon>Cercozoa</taxon>
        <taxon>Chlorarachniophyceae</taxon>
        <taxon>Lotharella</taxon>
    </lineage>
</organism>
<evidence type="ECO:0000313" key="2">
    <source>
        <dbReference type="EMBL" id="CAE0645271.1"/>
    </source>
</evidence>
<sequence length="103" mass="11507">MATKTHQKLSETLDLLAQAGFKVSEMENDLLFKAIVKVLVERRELKCEGSKFRGATTKLWRKPVKTVQFGKPASTSTPSSIVTRRQTSSRRLRKASANFAKPG</sequence>
<feature type="compositionally biased region" description="Polar residues" evidence="1">
    <location>
        <begin position="73"/>
        <end position="86"/>
    </location>
</feature>
<name>A0A6V3IMK9_9EUKA</name>
<dbReference type="EMBL" id="HBIV01001667">
    <property type="protein sequence ID" value="CAE0645271.1"/>
    <property type="molecule type" value="Transcribed_RNA"/>
</dbReference>
<evidence type="ECO:0000256" key="1">
    <source>
        <dbReference type="SAM" id="MobiDB-lite"/>
    </source>
</evidence>
<protein>
    <submittedName>
        <fullName evidence="2">Uncharacterized protein</fullName>
    </submittedName>
</protein>
<reference evidence="2" key="1">
    <citation type="submission" date="2021-01" db="EMBL/GenBank/DDBJ databases">
        <authorList>
            <person name="Corre E."/>
            <person name="Pelletier E."/>
            <person name="Niang G."/>
            <person name="Scheremetjew M."/>
            <person name="Finn R."/>
            <person name="Kale V."/>
            <person name="Holt S."/>
            <person name="Cochrane G."/>
            <person name="Meng A."/>
            <person name="Brown T."/>
            <person name="Cohen L."/>
        </authorList>
    </citation>
    <scope>NUCLEOTIDE SEQUENCE</scope>
    <source>
        <strain evidence="2">CCCM811</strain>
    </source>
</reference>
<accession>A0A6V3IMK9</accession>